<keyword evidence="1" id="KW-0472">Membrane</keyword>
<keyword evidence="3" id="KW-1185">Reference proteome</keyword>
<dbReference type="Proteomes" id="UP000249949">
    <property type="component" value="Chromosome"/>
</dbReference>
<feature type="transmembrane region" description="Helical" evidence="1">
    <location>
        <begin position="238"/>
        <end position="258"/>
    </location>
</feature>
<protein>
    <recommendedName>
        <fullName evidence="4">PEFG-CTERM sorting domain-containing protein</fullName>
    </recommendedName>
</protein>
<reference evidence="2 3" key="1">
    <citation type="journal article" date="2017" name="Environ. Microbiol.">
        <title>Genome and epigenome of a novel marine Thaumarchaeota strain suggest viral infection, phosphorothioation DNA modification and multiple restriction systems.</title>
        <authorList>
            <person name="Ahlgren N.A."/>
            <person name="Chen Y."/>
            <person name="Needham D.M."/>
            <person name="Parada A.E."/>
            <person name="Sachdeva R."/>
            <person name="Trinh V."/>
            <person name="Chen T."/>
            <person name="Fuhrman J.A."/>
        </authorList>
    </citation>
    <scope>NUCLEOTIDE SEQUENCE [LARGE SCALE GENOMIC DNA]</scope>
    <source>
        <strain evidence="2 3">SPOT01</strain>
    </source>
</reference>
<dbReference type="InterPro" id="IPR027560">
    <property type="entry name" value="PEFG-CTERM"/>
</dbReference>
<gene>
    <name evidence="2" type="ORF">NMSP_1369</name>
</gene>
<organism evidence="2 3">
    <name type="scientific">Candidatus Nitrosomarinus catalinensis</name>
    <dbReference type="NCBI Taxonomy" id="1898749"/>
    <lineage>
        <taxon>Archaea</taxon>
        <taxon>Nitrososphaerota</taxon>
        <taxon>Nitrososphaeria</taxon>
        <taxon>Nitrosopumilales</taxon>
        <taxon>Nitrosopumilaceae</taxon>
        <taxon>Candidatus Nitrosomarinus</taxon>
    </lineage>
</organism>
<evidence type="ECO:0008006" key="4">
    <source>
        <dbReference type="Google" id="ProtNLM"/>
    </source>
</evidence>
<dbReference type="NCBIfam" id="TIGR04296">
    <property type="entry name" value="PEFG-CTERM"/>
    <property type="match status" value="1"/>
</dbReference>
<dbReference type="EMBL" id="CP021324">
    <property type="protein sequence ID" value="ARS64982.1"/>
    <property type="molecule type" value="Genomic_DNA"/>
</dbReference>
<keyword evidence="1" id="KW-0812">Transmembrane</keyword>
<accession>A0A2Z2HLV7</accession>
<proteinExistence type="predicted"/>
<sequence length="268" mass="28057">MLVALVAIVGTIGFASEAHADLPLTVQTDSATYGHDDTITVTGQVANVIPGNVPITVTVVSPMTSLVTIDQINVANDGSFETTMSTAGNLWKYDGTYTIKVNYGSLDNNVTVELSGGVEVVEKKHMDHGDDMHHDDVECGSGEVSIGGNCTSYDISGGQVTSATVNTDDNSVIININAMDDGVLTISPSESTQKGIFMVLVDGEESDDAEINGNTVIVPFGAETEQIEIIGTFVIPEFGTIAAMILAVAIISIVAISAKSRLSIVPRY</sequence>
<evidence type="ECO:0000313" key="3">
    <source>
        <dbReference type="Proteomes" id="UP000249949"/>
    </source>
</evidence>
<keyword evidence="1" id="KW-1133">Transmembrane helix</keyword>
<name>A0A2Z2HLV7_9ARCH</name>
<evidence type="ECO:0000313" key="2">
    <source>
        <dbReference type="EMBL" id="ARS64982.1"/>
    </source>
</evidence>
<evidence type="ECO:0000256" key="1">
    <source>
        <dbReference type="SAM" id="Phobius"/>
    </source>
</evidence>
<dbReference type="KEGG" id="nct:NMSP_1369"/>
<dbReference type="AlphaFoldDB" id="A0A2Z2HLV7"/>